<keyword evidence="3" id="KW-0134">Cell wall</keyword>
<dbReference type="Pfam" id="PF01345">
    <property type="entry name" value="DUF11"/>
    <property type="match status" value="2"/>
</dbReference>
<dbReference type="PANTHER" id="PTHR36108:SF13">
    <property type="entry name" value="COLOSSIN-B-RELATED"/>
    <property type="match status" value="1"/>
</dbReference>
<evidence type="ECO:0000313" key="13">
    <source>
        <dbReference type="Proteomes" id="UP000502677"/>
    </source>
</evidence>
<dbReference type="NCBIfam" id="TIGR01451">
    <property type="entry name" value="B_ant_repeat"/>
    <property type="match status" value="2"/>
</dbReference>
<dbReference type="Gene3D" id="2.60.40.740">
    <property type="match status" value="1"/>
</dbReference>
<dbReference type="Pfam" id="PF17961">
    <property type="entry name" value="Big_8"/>
    <property type="match status" value="1"/>
</dbReference>
<dbReference type="InterPro" id="IPR011252">
    <property type="entry name" value="Fibrogen-bd_dom1"/>
</dbReference>
<sequence>MKFERSRRKPSSLRKGVGRAAMGVLVATVMFAGALLPSASAEAAEVHAIDPASVVITNVTTPGSPLLVRQVTQIDLDWSLQGLNATAGDTFSMQLPKTFQATAGVIDLKVAGGTESAGTCTLSPITSTAGPKLVCVLSDYVDTHDNVHGSLWVRVDAVAETTESNVSILVDGNPVVVALPEGSAIGPQDFGPVPSDPAKRGYFANPERSAIKWVIEVPGSFAGQVNPLIVQDTFANGLTLVTSGAQAPKLESIEASQAGWNAQNWVGVAASQWALVPQDAHSFTATLQQPIQQDRVYRLSYVTAVDHPGNLVLGDVFDNSATLNGVTRSTSVEYKTVGGGNAQGSGRGGFVIAKQNLAGNGAAEVPSTTTYRVTATITEPGGAPHDVDINLSAGGSAEGVSDLPEGTTVHLEEVVPTNTPDYVWEAPKFSSTTNPNVVISADGTSVDFQVVSDGTFRFSLVNTVTKVTKPESFAIGDYTWIDANRDGLQDPSEKVLPGVTVTLADANGDPVTDLAGEKVQPTLTDANGYYHFDNLPAGQYTVHFAAPEGYTTTTQAAGTDPKIDSNADQKTGWTSAFELGVAQGNTTPAEPSDGVTAHYIDRTIDAGFFVKDKQEPGNGWVEIVKDDGRVVVKPGELLNYSLIVSNKSGLTAKQVQVRDVLPANVDLISTSIVGVVSVDNPLALEWDLGDVAAGETRTIVVTVRVHAGLPGDTRIVNTATVTTQGECVDRPETPTNECKSTDIDRTAAGVWILKTDNSDTVRPGGNLTYDITVGNSSDASSVSDATVTDKLPANVSFVSATDGGTYNATTRGVTWTGVNLQPSESRVMHVTVRVNDAAHGSVVNTAKVKAAECDGAGGDEACSSTDRTTVKDAPLAMTGSSDLAGMLVSVLLMCVAGGAALVIGKSRRRMAIRSRV</sequence>
<dbReference type="InterPro" id="IPR046022">
    <property type="entry name" value="DUF5979"/>
</dbReference>
<keyword evidence="4" id="KW-0964">Secreted</keyword>
<proteinExistence type="inferred from homology"/>
<keyword evidence="13" id="KW-1185">Reference proteome</keyword>
<dbReference type="InterPro" id="IPR013783">
    <property type="entry name" value="Ig-like_fold"/>
</dbReference>
<accession>A0A6G7XDR4</accession>
<dbReference type="Gene3D" id="2.60.40.1280">
    <property type="match status" value="1"/>
</dbReference>
<dbReference type="Proteomes" id="UP000502677">
    <property type="component" value="Chromosome"/>
</dbReference>
<feature type="domain" description="SDR-like Ig" evidence="10">
    <location>
        <begin position="71"/>
        <end position="160"/>
    </location>
</feature>
<evidence type="ECO:0000256" key="2">
    <source>
        <dbReference type="ARBA" id="ARBA00007257"/>
    </source>
</evidence>
<evidence type="ECO:0000259" key="11">
    <source>
        <dbReference type="Pfam" id="PF19407"/>
    </source>
</evidence>
<dbReference type="Gene3D" id="2.60.40.10">
    <property type="entry name" value="Immunoglobulins"/>
    <property type="match status" value="1"/>
</dbReference>
<evidence type="ECO:0000259" key="10">
    <source>
        <dbReference type="Pfam" id="PF17961"/>
    </source>
</evidence>
<comment type="subcellular location">
    <subcellularLocation>
        <location evidence="1">Secreted</location>
        <location evidence="1">Cell wall</location>
        <topology evidence="1">Peptidoglycan-anchor</topology>
    </subcellularLocation>
</comment>
<evidence type="ECO:0000259" key="9">
    <source>
        <dbReference type="Pfam" id="PF17210"/>
    </source>
</evidence>
<dbReference type="GO" id="GO:0005975">
    <property type="term" value="P:carbohydrate metabolic process"/>
    <property type="evidence" value="ECO:0007669"/>
    <property type="project" value="UniProtKB-ARBA"/>
</dbReference>
<feature type="transmembrane region" description="Helical" evidence="7">
    <location>
        <begin position="883"/>
        <end position="903"/>
    </location>
</feature>
<gene>
    <name evidence="12" type="ORF">G7068_05590</name>
</gene>
<evidence type="ECO:0000256" key="6">
    <source>
        <dbReference type="ARBA" id="ARBA00023088"/>
    </source>
</evidence>
<comment type="similarity">
    <text evidence="2">Belongs to the serine-aspartate repeat-containing protein (SDr) family.</text>
</comment>
<dbReference type="InterPro" id="IPR041171">
    <property type="entry name" value="SDR_Ig"/>
</dbReference>
<keyword evidence="7" id="KW-0812">Transmembrane</keyword>
<evidence type="ECO:0000256" key="4">
    <source>
        <dbReference type="ARBA" id="ARBA00022525"/>
    </source>
</evidence>
<dbReference type="PANTHER" id="PTHR36108">
    <property type="entry name" value="COLOSSIN-B-RELATED"/>
    <property type="match status" value="1"/>
</dbReference>
<dbReference type="InterPro" id="IPR033764">
    <property type="entry name" value="Sdr_B"/>
</dbReference>
<dbReference type="RefSeq" id="WP_166290045.1">
    <property type="nucleotide sequence ID" value="NZ_CP049863.1"/>
</dbReference>
<keyword evidence="7" id="KW-1133">Transmembrane helix</keyword>
<dbReference type="Pfam" id="PF19407">
    <property type="entry name" value="DUF5979"/>
    <property type="match status" value="1"/>
</dbReference>
<dbReference type="SUPFAM" id="SSF49401">
    <property type="entry name" value="Bacterial adhesins"/>
    <property type="match status" value="1"/>
</dbReference>
<evidence type="ECO:0000259" key="8">
    <source>
        <dbReference type="Pfam" id="PF01345"/>
    </source>
</evidence>
<keyword evidence="6" id="KW-0572">Peptidoglycan-anchor</keyword>
<dbReference type="EMBL" id="CP049863">
    <property type="protein sequence ID" value="QIK62734.1"/>
    <property type="molecule type" value="Genomic_DNA"/>
</dbReference>
<feature type="domain" description="DUF11" evidence="8">
    <location>
        <begin position="622"/>
        <end position="729"/>
    </location>
</feature>
<dbReference type="KEGG" id="lvi:G7068_05590"/>
<dbReference type="GO" id="GO:0007155">
    <property type="term" value="P:cell adhesion"/>
    <property type="evidence" value="ECO:0007669"/>
    <property type="project" value="InterPro"/>
</dbReference>
<keyword evidence="7" id="KW-0472">Membrane</keyword>
<dbReference type="Gene3D" id="2.60.40.1170">
    <property type="entry name" value="Mu homology domain, subdomain B"/>
    <property type="match status" value="1"/>
</dbReference>
<dbReference type="SUPFAM" id="SSF117074">
    <property type="entry name" value="Hypothetical protein PA1324"/>
    <property type="match status" value="1"/>
</dbReference>
<dbReference type="InterPro" id="IPR047589">
    <property type="entry name" value="DUF11_rpt"/>
</dbReference>
<evidence type="ECO:0000313" key="12">
    <source>
        <dbReference type="EMBL" id="QIK62734.1"/>
    </source>
</evidence>
<dbReference type="AlphaFoldDB" id="A0A6G7XDR4"/>
<feature type="domain" description="DUF11" evidence="8">
    <location>
        <begin position="752"/>
        <end position="855"/>
    </location>
</feature>
<organism evidence="12 13">
    <name type="scientific">Leucobacter viscericola</name>
    <dbReference type="NCBI Taxonomy" id="2714935"/>
    <lineage>
        <taxon>Bacteria</taxon>
        <taxon>Bacillati</taxon>
        <taxon>Actinomycetota</taxon>
        <taxon>Actinomycetes</taxon>
        <taxon>Micrococcales</taxon>
        <taxon>Microbacteriaceae</taxon>
        <taxon>Leucobacter</taxon>
    </lineage>
</organism>
<keyword evidence="5" id="KW-0732">Signal</keyword>
<evidence type="ECO:0000256" key="3">
    <source>
        <dbReference type="ARBA" id="ARBA00022512"/>
    </source>
</evidence>
<feature type="domain" description="DUF5979" evidence="11">
    <location>
        <begin position="350"/>
        <end position="454"/>
    </location>
</feature>
<protein>
    <submittedName>
        <fullName evidence="12">DUF11 domain-containing protein</fullName>
    </submittedName>
</protein>
<evidence type="ECO:0000256" key="5">
    <source>
        <dbReference type="ARBA" id="ARBA00022729"/>
    </source>
</evidence>
<feature type="domain" description="SD-repeat containing protein B" evidence="9">
    <location>
        <begin position="474"/>
        <end position="587"/>
    </location>
</feature>
<evidence type="ECO:0000256" key="1">
    <source>
        <dbReference type="ARBA" id="ARBA00004168"/>
    </source>
</evidence>
<reference evidence="12 13" key="1">
    <citation type="submission" date="2020-03" db="EMBL/GenBank/DDBJ databases">
        <title>Leucobacter sp. nov., isolated from beetles.</title>
        <authorList>
            <person name="Hyun D.-W."/>
            <person name="Bae J.-W."/>
        </authorList>
    </citation>
    <scope>NUCLEOTIDE SEQUENCE [LARGE SCALE GENOMIC DNA]</scope>
    <source>
        <strain evidence="12 13">HDW9C</strain>
    </source>
</reference>
<name>A0A6G7XDR4_9MICO</name>
<evidence type="ECO:0000256" key="7">
    <source>
        <dbReference type="SAM" id="Phobius"/>
    </source>
</evidence>
<dbReference type="InterPro" id="IPR001434">
    <property type="entry name" value="OmcB-like_DUF11"/>
</dbReference>
<dbReference type="Pfam" id="PF17210">
    <property type="entry name" value="SdrD_B"/>
    <property type="match status" value="1"/>
</dbReference>
<dbReference type="InterPro" id="IPR008966">
    <property type="entry name" value="Adhesion_dom_sf"/>
</dbReference>